<keyword evidence="2" id="KW-1185">Reference proteome</keyword>
<gene>
    <name evidence="1" type="ORF">POCULU_LOCUS1979</name>
</gene>
<dbReference type="EMBL" id="CAJVPJ010000167">
    <property type="protein sequence ID" value="CAG8489329.1"/>
    <property type="molecule type" value="Genomic_DNA"/>
</dbReference>
<accession>A0A9N8WPI5</accession>
<protein>
    <submittedName>
        <fullName evidence="1">101_t:CDS:1</fullName>
    </submittedName>
</protein>
<sequence>MDPINFPKEFMDREIKEDVLIVWSILIGLRDIWTCEPSIQDADYSENSYVIHVISKILQPIFAHNSPPTMRSWNERESEASRQRKIIMGAKSSANKPDLSPSRKHREDWKKLVRTCKDGHCLIRDVCFEGKKIDNEQKLEVNTLINLLNGIPIIGLLVKGDHLHVSITDSFNGEFYKSYEILDINISLGPTDRRGVEDLLKKAIQLKNCMKGIVSEVVHLLDECINLPDMSPIDYDEDTSTVLDTLSQPFTPFTPLKK</sequence>
<evidence type="ECO:0000313" key="1">
    <source>
        <dbReference type="EMBL" id="CAG8489329.1"/>
    </source>
</evidence>
<evidence type="ECO:0000313" key="2">
    <source>
        <dbReference type="Proteomes" id="UP000789572"/>
    </source>
</evidence>
<organism evidence="1 2">
    <name type="scientific">Paraglomus occultum</name>
    <dbReference type="NCBI Taxonomy" id="144539"/>
    <lineage>
        <taxon>Eukaryota</taxon>
        <taxon>Fungi</taxon>
        <taxon>Fungi incertae sedis</taxon>
        <taxon>Mucoromycota</taxon>
        <taxon>Glomeromycotina</taxon>
        <taxon>Glomeromycetes</taxon>
        <taxon>Paraglomerales</taxon>
        <taxon>Paraglomeraceae</taxon>
        <taxon>Paraglomus</taxon>
    </lineage>
</organism>
<name>A0A9N8WPI5_9GLOM</name>
<dbReference type="Proteomes" id="UP000789572">
    <property type="component" value="Unassembled WGS sequence"/>
</dbReference>
<reference evidence="1" key="1">
    <citation type="submission" date="2021-06" db="EMBL/GenBank/DDBJ databases">
        <authorList>
            <person name="Kallberg Y."/>
            <person name="Tangrot J."/>
            <person name="Rosling A."/>
        </authorList>
    </citation>
    <scope>NUCLEOTIDE SEQUENCE</scope>
    <source>
        <strain evidence="1">IA702</strain>
    </source>
</reference>
<dbReference type="OrthoDB" id="2387127at2759"/>
<dbReference type="AlphaFoldDB" id="A0A9N8WPI5"/>
<comment type="caution">
    <text evidence="1">The sequence shown here is derived from an EMBL/GenBank/DDBJ whole genome shotgun (WGS) entry which is preliminary data.</text>
</comment>
<proteinExistence type="predicted"/>